<protein>
    <recommendedName>
        <fullName evidence="4">Hemopexin</fullName>
    </recommendedName>
</protein>
<dbReference type="AlphaFoldDB" id="A0A6J1VM27"/>
<dbReference type="InterPro" id="IPR018487">
    <property type="entry name" value="Hemopexin-like_repeat"/>
</dbReference>
<evidence type="ECO:0000256" key="1">
    <source>
        <dbReference type="ARBA" id="ARBA00002031"/>
    </source>
</evidence>
<evidence type="ECO:0000256" key="16">
    <source>
        <dbReference type="SAM" id="SignalP"/>
    </source>
</evidence>
<evidence type="ECO:0000256" key="4">
    <source>
        <dbReference type="ARBA" id="ARBA00013632"/>
    </source>
</evidence>
<organism evidence="17 18">
    <name type="scientific">Notechis scutatus</name>
    <name type="common">mainland tiger snake</name>
    <dbReference type="NCBI Taxonomy" id="8663"/>
    <lineage>
        <taxon>Eukaryota</taxon>
        <taxon>Metazoa</taxon>
        <taxon>Chordata</taxon>
        <taxon>Craniata</taxon>
        <taxon>Vertebrata</taxon>
        <taxon>Euteleostomi</taxon>
        <taxon>Lepidosauria</taxon>
        <taxon>Squamata</taxon>
        <taxon>Bifurcata</taxon>
        <taxon>Unidentata</taxon>
        <taxon>Episquamata</taxon>
        <taxon>Toxicofera</taxon>
        <taxon>Serpentes</taxon>
        <taxon>Colubroidea</taxon>
        <taxon>Elapidae</taxon>
        <taxon>Hydrophiinae</taxon>
        <taxon>Notechis</taxon>
    </lineage>
</organism>
<evidence type="ECO:0000256" key="14">
    <source>
        <dbReference type="PROSITE-ProRule" id="PRU01011"/>
    </source>
</evidence>
<feature type="compositionally biased region" description="Basic residues" evidence="15">
    <location>
        <begin position="481"/>
        <end position="490"/>
    </location>
</feature>
<feature type="signal peptide" evidence="16">
    <location>
        <begin position="1"/>
        <end position="39"/>
    </location>
</feature>
<evidence type="ECO:0000313" key="17">
    <source>
        <dbReference type="Proteomes" id="UP000504612"/>
    </source>
</evidence>
<keyword evidence="5" id="KW-0813">Transport</keyword>
<dbReference type="CTD" id="3263"/>
<dbReference type="PROSITE" id="PS00024">
    <property type="entry name" value="HEMOPEXIN"/>
    <property type="match status" value="1"/>
</dbReference>
<evidence type="ECO:0000256" key="7">
    <source>
        <dbReference type="ARBA" id="ARBA00022617"/>
    </source>
</evidence>
<evidence type="ECO:0000256" key="12">
    <source>
        <dbReference type="ARBA" id="ARBA00023157"/>
    </source>
</evidence>
<keyword evidence="6" id="KW-0964">Secreted</keyword>
<dbReference type="KEGG" id="nss:113426077"/>
<evidence type="ECO:0000256" key="11">
    <source>
        <dbReference type="ARBA" id="ARBA00023004"/>
    </source>
</evidence>
<evidence type="ECO:0000256" key="10">
    <source>
        <dbReference type="ARBA" id="ARBA00022737"/>
    </source>
</evidence>
<dbReference type="Pfam" id="PF00045">
    <property type="entry name" value="Hemopexin"/>
    <property type="match status" value="2"/>
</dbReference>
<evidence type="ECO:0000256" key="15">
    <source>
        <dbReference type="SAM" id="MobiDB-lite"/>
    </source>
</evidence>
<dbReference type="PROSITE" id="PS51642">
    <property type="entry name" value="HEMOPEXIN_2"/>
    <property type="match status" value="5"/>
</dbReference>
<dbReference type="RefSeq" id="XP_026544192.1">
    <property type="nucleotide sequence ID" value="XM_026688407.1"/>
</dbReference>
<comment type="function">
    <text evidence="1">Binds heme and transports it to the liver for breakdown and iron recovery, after which the free hemopexin returns to the circulation.</text>
</comment>
<dbReference type="CDD" id="cd00094">
    <property type="entry name" value="HX"/>
    <property type="match status" value="1"/>
</dbReference>
<comment type="subcellular location">
    <subcellularLocation>
        <location evidence="2">Secreted</location>
    </subcellularLocation>
</comment>
<dbReference type="SUPFAM" id="SSF50923">
    <property type="entry name" value="Hemopexin-like domain"/>
    <property type="match status" value="2"/>
</dbReference>
<feature type="region of interest" description="Disordered" evidence="15">
    <location>
        <begin position="469"/>
        <end position="490"/>
    </location>
</feature>
<dbReference type="Gene3D" id="2.110.10.10">
    <property type="entry name" value="Hemopexin-like domain"/>
    <property type="match status" value="2"/>
</dbReference>
<dbReference type="FunFam" id="2.110.10.10:FF:000009">
    <property type="entry name" value="Hemopexin"/>
    <property type="match status" value="1"/>
</dbReference>
<reference evidence="18" key="1">
    <citation type="submission" date="2025-08" db="UniProtKB">
        <authorList>
            <consortium name="RefSeq"/>
        </authorList>
    </citation>
    <scope>IDENTIFICATION</scope>
</reference>
<evidence type="ECO:0000256" key="2">
    <source>
        <dbReference type="ARBA" id="ARBA00004613"/>
    </source>
</evidence>
<feature type="repeat" description="Hemopexin" evidence="14">
    <location>
        <begin position="117"/>
        <end position="170"/>
    </location>
</feature>
<comment type="similarity">
    <text evidence="3">Belongs to the hemopexin family.</text>
</comment>
<evidence type="ECO:0000256" key="3">
    <source>
        <dbReference type="ARBA" id="ARBA00011072"/>
    </source>
</evidence>
<dbReference type="PANTHER" id="PTHR22917">
    <property type="entry name" value="HEMOPEXIN DOMAIN-CONTAINING PROTEIN"/>
    <property type="match status" value="1"/>
</dbReference>
<dbReference type="PANTHER" id="PTHR22917:SF9">
    <property type="entry name" value="HEMOPEXIN"/>
    <property type="match status" value="1"/>
</dbReference>
<keyword evidence="9 16" id="KW-0732">Signal</keyword>
<feature type="repeat" description="Hemopexin" evidence="14">
    <location>
        <begin position="285"/>
        <end position="330"/>
    </location>
</feature>
<evidence type="ECO:0000256" key="9">
    <source>
        <dbReference type="ARBA" id="ARBA00022729"/>
    </source>
</evidence>
<feature type="repeat" description="Hemopexin" evidence="14">
    <location>
        <begin position="331"/>
        <end position="378"/>
    </location>
</feature>
<keyword evidence="11" id="KW-0408">Iron</keyword>
<evidence type="ECO:0000313" key="18">
    <source>
        <dbReference type="RefSeq" id="XP_026544192.1"/>
    </source>
</evidence>
<feature type="chain" id="PRO_5026654645" description="Hemopexin" evidence="16">
    <location>
        <begin position="40"/>
        <end position="490"/>
    </location>
</feature>
<accession>A0A6J1VM27</accession>
<dbReference type="GeneID" id="113426077"/>
<name>A0A6J1VM27_9SAUR</name>
<evidence type="ECO:0000256" key="8">
    <source>
        <dbReference type="ARBA" id="ARBA00022723"/>
    </source>
</evidence>
<keyword evidence="8" id="KW-0479">Metal-binding</keyword>
<keyword evidence="12" id="KW-1015">Disulfide bond</keyword>
<dbReference type="SMART" id="SM00120">
    <property type="entry name" value="HX"/>
    <property type="match status" value="6"/>
</dbReference>
<keyword evidence="13" id="KW-0325">Glycoprotein</keyword>
<evidence type="ECO:0000256" key="13">
    <source>
        <dbReference type="ARBA" id="ARBA00023180"/>
    </source>
</evidence>
<dbReference type="InterPro" id="IPR051298">
    <property type="entry name" value="Heme_transport/Cell_adhesion"/>
</dbReference>
<keyword evidence="17" id="KW-1185">Reference proteome</keyword>
<dbReference type="InterPro" id="IPR000585">
    <property type="entry name" value="Hemopexin-like_dom"/>
</dbReference>
<gene>
    <name evidence="18" type="primary">HPX</name>
</gene>
<dbReference type="InterPro" id="IPR018486">
    <property type="entry name" value="Hemopexin_CS"/>
</dbReference>
<dbReference type="InterPro" id="IPR036375">
    <property type="entry name" value="Hemopexin-like_dom_sf"/>
</dbReference>
<dbReference type="GO" id="GO:0046872">
    <property type="term" value="F:metal ion binding"/>
    <property type="evidence" value="ECO:0007669"/>
    <property type="project" value="UniProtKB-KW"/>
</dbReference>
<evidence type="ECO:0000256" key="5">
    <source>
        <dbReference type="ARBA" id="ARBA00022448"/>
    </source>
</evidence>
<sequence length="490" mass="54034">MSGCPGIRGQAPGLAWQCSSMGGLSAALCLSWALALVGAHPLGHGGHGNKTVGPWHHLGSEPPANSTELMQRCADEEGFDAVTLDEAGTMVFFKGSLVWKGFTGAAEPIKDSWPEIQGPVDAALRIHYHDHPEGLHDNVLLFQGKRVWAYHEGRLRLGYPKLIQEEFPGIPADLDAAVECHPKECPSETIVFFQGSRAFTYDLRTKAMKQRAWPAISNCTAAVRWLERYYCFQGIRFLRFNPLRGDVPPRYPLDARDYFMHCPGRGHGRESQKNATLWGILDACSGRPFPAFSSDDPGRIYAFRGGHYFRVDSVRDGLHAWLLNHTWSGLEGEVDAAFNWADKLYFIQGSQVTIYRSEHGYSRVEGYPRPLVEELGVSQADAAFTCPHSSVLHVIQGSQLQSIDLHQSPRRPGPPQLLPHPHVDSAICTTKGVFLFVGADFHQYQDVAQLSAATVSAPAQNTAAVFFRCSPSGAPHPPPRGGHHPRDHPQ</sequence>
<keyword evidence="7" id="KW-0349">Heme</keyword>
<dbReference type="Proteomes" id="UP000504612">
    <property type="component" value="Unplaced"/>
</dbReference>
<feature type="repeat" description="Hemopexin" evidence="14">
    <location>
        <begin position="216"/>
        <end position="262"/>
    </location>
</feature>
<dbReference type="GO" id="GO:0005615">
    <property type="term" value="C:extracellular space"/>
    <property type="evidence" value="ECO:0007669"/>
    <property type="project" value="TreeGrafter"/>
</dbReference>
<keyword evidence="10" id="KW-0677">Repeat</keyword>
<proteinExistence type="inferred from homology"/>
<feature type="repeat" description="Hemopexin" evidence="14">
    <location>
        <begin position="76"/>
        <end position="116"/>
    </location>
</feature>
<evidence type="ECO:0000256" key="6">
    <source>
        <dbReference type="ARBA" id="ARBA00022525"/>
    </source>
</evidence>